<feature type="compositionally biased region" description="Low complexity" evidence="1">
    <location>
        <begin position="108"/>
        <end position="130"/>
    </location>
</feature>
<dbReference type="EMBL" id="JABELV010000006">
    <property type="protein sequence ID" value="KAG7571521.1"/>
    <property type="molecule type" value="Genomic_DNA"/>
</dbReference>
<feature type="compositionally biased region" description="Polar residues" evidence="1">
    <location>
        <begin position="433"/>
        <end position="443"/>
    </location>
</feature>
<comment type="caution">
    <text evidence="3">The sequence shown here is derived from an EMBL/GenBank/DDBJ whole genome shotgun (WGS) entry which is preliminary data.</text>
</comment>
<name>A0A8K0JRB1_9TREE</name>
<dbReference type="Pfam" id="PF00172">
    <property type="entry name" value="Zn_clus"/>
    <property type="match status" value="1"/>
</dbReference>
<dbReference type="SMART" id="SM00066">
    <property type="entry name" value="GAL4"/>
    <property type="match status" value="1"/>
</dbReference>
<dbReference type="InterPro" id="IPR001138">
    <property type="entry name" value="Zn2Cys6_DnaBD"/>
</dbReference>
<feature type="region of interest" description="Disordered" evidence="1">
    <location>
        <begin position="108"/>
        <end position="137"/>
    </location>
</feature>
<dbReference type="PROSITE" id="PS00463">
    <property type="entry name" value="ZN2_CY6_FUNGAL_1"/>
    <property type="match status" value="1"/>
</dbReference>
<feature type="compositionally biased region" description="Polar residues" evidence="1">
    <location>
        <begin position="278"/>
        <end position="290"/>
    </location>
</feature>
<evidence type="ECO:0000313" key="3">
    <source>
        <dbReference type="EMBL" id="KAG7571521.1"/>
    </source>
</evidence>
<feature type="region of interest" description="Disordered" evidence="1">
    <location>
        <begin position="524"/>
        <end position="546"/>
    </location>
</feature>
<keyword evidence="4" id="KW-1185">Reference proteome</keyword>
<feature type="region of interest" description="Disordered" evidence="1">
    <location>
        <begin position="644"/>
        <end position="670"/>
    </location>
</feature>
<feature type="region of interest" description="Disordered" evidence="1">
    <location>
        <begin position="270"/>
        <end position="297"/>
    </location>
</feature>
<feature type="compositionally biased region" description="Low complexity" evidence="1">
    <location>
        <begin position="653"/>
        <end position="666"/>
    </location>
</feature>
<evidence type="ECO:0000259" key="2">
    <source>
        <dbReference type="PROSITE" id="PS50048"/>
    </source>
</evidence>
<feature type="compositionally biased region" description="Polar residues" evidence="1">
    <location>
        <begin position="348"/>
        <end position="376"/>
    </location>
</feature>
<accession>A0A8K0JRB1</accession>
<dbReference type="InterPro" id="IPR036864">
    <property type="entry name" value="Zn2-C6_fun-type_DNA-bd_sf"/>
</dbReference>
<dbReference type="Proteomes" id="UP000812966">
    <property type="component" value="Unassembled WGS sequence"/>
</dbReference>
<feature type="region of interest" description="Disordered" evidence="1">
    <location>
        <begin position="157"/>
        <end position="178"/>
    </location>
</feature>
<dbReference type="CDD" id="cd12148">
    <property type="entry name" value="fungal_TF_MHR"/>
    <property type="match status" value="1"/>
</dbReference>
<dbReference type="CDD" id="cd00067">
    <property type="entry name" value="GAL4"/>
    <property type="match status" value="1"/>
</dbReference>
<evidence type="ECO:0000313" key="4">
    <source>
        <dbReference type="Proteomes" id="UP000812966"/>
    </source>
</evidence>
<feature type="region of interest" description="Disordered" evidence="1">
    <location>
        <begin position="1"/>
        <end position="76"/>
    </location>
</feature>
<gene>
    <name evidence="3" type="ORF">FFLO_00537</name>
</gene>
<dbReference type="Gene3D" id="4.10.240.10">
    <property type="entry name" value="Zn(2)-C6 fungal-type DNA-binding domain"/>
    <property type="match status" value="1"/>
</dbReference>
<dbReference type="GO" id="GO:0000981">
    <property type="term" value="F:DNA-binding transcription factor activity, RNA polymerase II-specific"/>
    <property type="evidence" value="ECO:0007669"/>
    <property type="project" value="InterPro"/>
</dbReference>
<reference evidence="3" key="1">
    <citation type="submission" date="2020-04" db="EMBL/GenBank/DDBJ databases">
        <title>Analysis of mating type loci in Filobasidium floriforme.</title>
        <authorList>
            <person name="Nowrousian M."/>
        </authorList>
    </citation>
    <scope>NUCLEOTIDE SEQUENCE</scope>
    <source>
        <strain evidence="3">CBS 6242</strain>
    </source>
</reference>
<dbReference type="PANTHER" id="PTHR47431:SF1">
    <property type="entry name" value="ZN(II)2CYS6 TRANSCRIPTION FACTOR (EUROFUNG)"/>
    <property type="match status" value="1"/>
</dbReference>
<evidence type="ECO:0000256" key="1">
    <source>
        <dbReference type="SAM" id="MobiDB-lite"/>
    </source>
</evidence>
<feature type="region of interest" description="Disordered" evidence="1">
    <location>
        <begin position="433"/>
        <end position="489"/>
    </location>
</feature>
<dbReference type="PROSITE" id="PS50048">
    <property type="entry name" value="ZN2_CY6_FUNGAL_2"/>
    <property type="match status" value="1"/>
</dbReference>
<feature type="region of interest" description="Disordered" evidence="1">
    <location>
        <begin position="741"/>
        <end position="766"/>
    </location>
</feature>
<feature type="compositionally biased region" description="Polar residues" evidence="1">
    <location>
        <begin position="48"/>
        <end position="72"/>
    </location>
</feature>
<feature type="region of interest" description="Disordered" evidence="1">
    <location>
        <begin position="310"/>
        <end position="376"/>
    </location>
</feature>
<protein>
    <recommendedName>
        <fullName evidence="2">Zn(2)-C6 fungal-type domain-containing protein</fullName>
    </recommendedName>
</protein>
<dbReference type="PANTHER" id="PTHR47431">
    <property type="entry name" value="ZN(II)2CYS6 TRANSCRIPTION FACTOR (EUROFUNG)-RELATED"/>
    <property type="match status" value="1"/>
</dbReference>
<feature type="domain" description="Zn(2)-C6 fungal-type" evidence="2">
    <location>
        <begin position="491"/>
        <end position="521"/>
    </location>
</feature>
<feature type="compositionally biased region" description="Basic residues" evidence="1">
    <location>
        <begin position="524"/>
        <end position="534"/>
    </location>
</feature>
<feature type="compositionally biased region" description="Low complexity" evidence="1">
    <location>
        <begin position="18"/>
        <end position="41"/>
    </location>
</feature>
<sequence length="1327" mass="142784">MSGFPYQDGHPGVPSREQQQQQQQQLQHSQQHFQRQSQPQQGAHPQLTGMTGYSIQGYQPQSQASQHQSTGSDRMYGYAQSQTYGTNSVTLAAPINAGYGYDASTSYSQYQQQAQPSQTHQQYPPTQPQYADTLSYPASTLGPARLVQDYTYSDIHKPLPLAPGNPSGSGTSSLPQEQYQGQGELDAFDYINESRYASAVSTPMGGPNQHQALPGGGQGAGYIAGFDGSDGPENGRYAGGYGDEGVEPWNRMMSAGRSGDIQQQHLLRPHHQSHHPNQHYSLQGTANHPSSADPGASLFVPFAQQRANRAASSIQGYSPEPLSARSLGNPMKDAQQDALKYSSHGAGAQSSDSARSISPNPIFSQAGQSRVQPSSLSHYQQLSYEGYQGGNDPMAASAYMTREGGQIADPHVHPINAGFGLPVSQEGMQSAYSVPYPSQTSHAQAPGHARLPAGEAAKDSSVPAKKQKKVDAEGNDGESSRPVVPPPVKNACLSCRTKKARCDGIQPICTQCSSKGRECVYVKSRRGGARRRKDKSSQNVPPPPPSALKEFLARLDGLQAPGGEPPELDSLSMTGGAVGAVDPATAVRSYAPDDVDGILTCYWEEIHPFQALLPPVKHKDWVKQNLMNESPFLIAVRAILSLSPHPKDPNPKSLSSRSLRRSQSSRLAREASDRIDEILNEVGESEDRSVVIECVQALSLLGLYEFAQTGNAVKNRMKMNQAVELAMDIGLHQVDKATFANNKPRDGQTVGRGARPAPGKQVEGKDIHKDMQRRTWWVVFAGMLISGLVAGRRPIVAHDDKRIMSDYPSTVVGDDSWGIWIESIGLACQAMDFIMTLDYNLPNPNPSTPPIDAEVSDDEMADMGPQEKQAAKEKKTLHRRMVKLDRSVLDLLKQGETMAVIPLVPGGEEEVVRNQQLAASMMLAVCHIQLHRRQAFPEVALFSRKMCGLPKAAVENNSIPTPQQSISGYSGGQDYLDNNSAYGNGSHLGSATGSSLALGSTATVPRSHSQADNPKALLPISDAQTLPLSQEALAAMNTMNTSMDGLLWDPSIYPASFPTPWFEAPKRAAELYQPLQEAPAWLPPLNGYFTAETGYIGTHLDGFDGMGIPISNTQDVFSAGYPSNFALHQTAGSQGQSQTPPAVPPKTHKAWGVDIARPAVQLSLNKPASTVELDEAADDEAENPEAVVVGPDGPFPPGMSLARVAQAAHSVIRLEVLHRSATLALWKGPPKWLPFCACGLLSGAYSFLLLSLAVQASSFSESEDKPQSEELEALMTNVKVILAGLEAYGTMWDGIDMMAGEVRAALDAAKKLPDEIRLNSLSPSATQ</sequence>
<dbReference type="SUPFAM" id="SSF57701">
    <property type="entry name" value="Zn2/Cys6 DNA-binding domain"/>
    <property type="match status" value="1"/>
</dbReference>
<dbReference type="GO" id="GO:0008270">
    <property type="term" value="F:zinc ion binding"/>
    <property type="evidence" value="ECO:0007669"/>
    <property type="project" value="InterPro"/>
</dbReference>
<organism evidence="3 4">
    <name type="scientific">Filobasidium floriforme</name>
    <dbReference type="NCBI Taxonomy" id="5210"/>
    <lineage>
        <taxon>Eukaryota</taxon>
        <taxon>Fungi</taxon>
        <taxon>Dikarya</taxon>
        <taxon>Basidiomycota</taxon>
        <taxon>Agaricomycotina</taxon>
        <taxon>Tremellomycetes</taxon>
        <taxon>Filobasidiales</taxon>
        <taxon>Filobasidiaceae</taxon>
        <taxon>Filobasidium</taxon>
    </lineage>
</organism>
<feature type="compositionally biased region" description="Polar residues" evidence="1">
    <location>
        <begin position="166"/>
        <end position="178"/>
    </location>
</feature>
<proteinExistence type="predicted"/>